<dbReference type="InterPro" id="IPR028082">
    <property type="entry name" value="Peripla_BP_I"/>
</dbReference>
<keyword evidence="2" id="KW-0732">Signal</keyword>
<comment type="caution">
    <text evidence="4">The sequence shown here is derived from an EMBL/GenBank/DDBJ whole genome shotgun (WGS) entry which is preliminary data.</text>
</comment>
<dbReference type="Pfam" id="PF13458">
    <property type="entry name" value="Peripla_BP_6"/>
    <property type="match status" value="1"/>
</dbReference>
<sequence>MVSLFITSHAIAQKRVFNIYHDSDYSNHAESANAMKMGFLTALSQYENEFNNVEFNFIEKDHRGNSNRSLLHMKQFLADPNALFMLGGLHSPPYIKYKQFISKNEVLLLVSWAAGGPITRHAEPTNWVFRVSVDDTKAGYRIVSFARDQLGCEQPHMLLEQTPWGKSNHTTMRKALGSENDSVVTWFSWNTKLNQAKIMLRDITSTRAECILFVGNAVEGKQFVDAMAALPADQRVPIVSHWGITGGDFFNHVKQHLATDVKLNFIQTCFAIEPQNQSPLAKQAAITATKLFPNKFTGLENLSAPAGFIHSFDFAKIFFTAFTNVKPEGDISDIRLSLRNELERIKNPITGLIKTYEQPFSQWSPAQADAHDALGLEHLCMAEYKENGGIRVFNNKER</sequence>
<comment type="similarity">
    <text evidence="1">Belongs to the leucine-binding protein family.</text>
</comment>
<proteinExistence type="inferred from homology"/>
<dbReference type="RefSeq" id="WP_336435970.1">
    <property type="nucleotide sequence ID" value="NZ_JBAWKS010000002.1"/>
</dbReference>
<evidence type="ECO:0000259" key="3">
    <source>
        <dbReference type="Pfam" id="PF13458"/>
    </source>
</evidence>
<dbReference type="Proteomes" id="UP001382455">
    <property type="component" value="Unassembled WGS sequence"/>
</dbReference>
<accession>A0ABU8EXG7</accession>
<dbReference type="SUPFAM" id="SSF53822">
    <property type="entry name" value="Periplasmic binding protein-like I"/>
    <property type="match status" value="1"/>
</dbReference>
<protein>
    <submittedName>
        <fullName evidence="4">ABC transporter substrate-binding protein</fullName>
    </submittedName>
</protein>
<dbReference type="InterPro" id="IPR028081">
    <property type="entry name" value="Leu-bd"/>
</dbReference>
<evidence type="ECO:0000256" key="2">
    <source>
        <dbReference type="ARBA" id="ARBA00022729"/>
    </source>
</evidence>
<reference evidence="4 5" key="1">
    <citation type="submission" date="2023-12" db="EMBL/GenBank/DDBJ databases">
        <title>Friends and Foes: Symbiotic and Algicidal bacterial influence on Karenia brevis blooms.</title>
        <authorList>
            <person name="Fei C."/>
            <person name="Mohamed A.R."/>
            <person name="Booker A."/>
            <person name="Arshad M."/>
            <person name="Klass S."/>
            <person name="Ahn S."/>
            <person name="Gilbert P.M."/>
            <person name="Heil C.A."/>
            <person name="Martinez J.M."/>
            <person name="Amin S.A."/>
        </authorList>
    </citation>
    <scope>NUCLEOTIDE SEQUENCE [LARGE SCALE GENOMIC DNA]</scope>
    <source>
        <strain evidence="4 5">CE15</strain>
    </source>
</reference>
<keyword evidence="5" id="KW-1185">Reference proteome</keyword>
<name>A0ABU8EXG7_9GAMM</name>
<dbReference type="Gene3D" id="3.40.50.2300">
    <property type="match status" value="2"/>
</dbReference>
<gene>
    <name evidence="4" type="ORF">WAE96_14620</name>
</gene>
<evidence type="ECO:0000313" key="4">
    <source>
        <dbReference type="EMBL" id="MEI4550901.1"/>
    </source>
</evidence>
<dbReference type="EMBL" id="JBAWKS010000002">
    <property type="protein sequence ID" value="MEI4550901.1"/>
    <property type="molecule type" value="Genomic_DNA"/>
</dbReference>
<feature type="domain" description="Leucine-binding protein" evidence="3">
    <location>
        <begin position="29"/>
        <end position="239"/>
    </location>
</feature>
<organism evidence="4 5">
    <name type="scientific">Pseudoalteromonas spongiae</name>
    <dbReference type="NCBI Taxonomy" id="298657"/>
    <lineage>
        <taxon>Bacteria</taxon>
        <taxon>Pseudomonadati</taxon>
        <taxon>Pseudomonadota</taxon>
        <taxon>Gammaproteobacteria</taxon>
        <taxon>Alteromonadales</taxon>
        <taxon>Pseudoalteromonadaceae</taxon>
        <taxon>Pseudoalteromonas</taxon>
    </lineage>
</organism>
<evidence type="ECO:0000313" key="5">
    <source>
        <dbReference type="Proteomes" id="UP001382455"/>
    </source>
</evidence>
<evidence type="ECO:0000256" key="1">
    <source>
        <dbReference type="ARBA" id="ARBA00010062"/>
    </source>
</evidence>